<dbReference type="AlphaFoldDB" id="A0A1V6MUS7"/>
<organism evidence="2 3">
    <name type="scientific">Streptomyces phaeoluteigriseus</name>
    <dbReference type="NCBI Taxonomy" id="114686"/>
    <lineage>
        <taxon>Bacteria</taxon>
        <taxon>Bacillati</taxon>
        <taxon>Actinomycetota</taxon>
        <taxon>Actinomycetes</taxon>
        <taxon>Kitasatosporales</taxon>
        <taxon>Streptomycetaceae</taxon>
        <taxon>Streptomyces</taxon>
        <taxon>Streptomyces aurantiacus group</taxon>
    </lineage>
</organism>
<accession>A0A1V6MUS7</accession>
<evidence type="ECO:0000256" key="1">
    <source>
        <dbReference type="SAM" id="MobiDB-lite"/>
    </source>
</evidence>
<name>A0A1V6MUS7_9ACTN</name>
<dbReference type="Proteomes" id="UP000184286">
    <property type="component" value="Unassembled WGS sequence"/>
</dbReference>
<protein>
    <submittedName>
        <fullName evidence="2">Uncharacterized protein</fullName>
    </submittedName>
</protein>
<dbReference type="STRING" id="114686.BM536_007820"/>
<sequence>MIQTTGPTPHHPAGAARAAPAPSPQHPRTCGLQRAVGVLWIEPPAGSGLDPHATVLAVELDGELELYRGSGCS</sequence>
<evidence type="ECO:0000313" key="3">
    <source>
        <dbReference type="Proteomes" id="UP000184286"/>
    </source>
</evidence>
<reference evidence="2 3" key="2">
    <citation type="submission" date="2017-02" db="EMBL/GenBank/DDBJ databases">
        <title>Draft genome sequence of Streptomyces phaeoluteigriseus type strain DSM41896.</title>
        <authorList>
            <person name="Salih T.S."/>
            <person name="Algora Gallardo L."/>
            <person name="Melo Santos T."/>
            <person name="Filgueira Martinez S."/>
            <person name="Herron P.R."/>
        </authorList>
    </citation>
    <scope>NUCLEOTIDE SEQUENCE [LARGE SCALE GENOMIC DNA]</scope>
    <source>
        <strain evidence="2 3">DSM 41896</strain>
    </source>
</reference>
<feature type="compositionally biased region" description="Low complexity" evidence="1">
    <location>
        <begin position="1"/>
        <end position="20"/>
    </location>
</feature>
<gene>
    <name evidence="2" type="ORF">BM536_007820</name>
</gene>
<feature type="region of interest" description="Disordered" evidence="1">
    <location>
        <begin position="1"/>
        <end position="29"/>
    </location>
</feature>
<dbReference type="EMBL" id="MPOH02000009">
    <property type="protein sequence ID" value="OQD56220.1"/>
    <property type="molecule type" value="Genomic_DNA"/>
</dbReference>
<evidence type="ECO:0000313" key="2">
    <source>
        <dbReference type="EMBL" id="OQD56220.1"/>
    </source>
</evidence>
<proteinExistence type="predicted"/>
<comment type="caution">
    <text evidence="2">The sequence shown here is derived from an EMBL/GenBank/DDBJ whole genome shotgun (WGS) entry which is preliminary data.</text>
</comment>
<reference evidence="3" key="1">
    <citation type="submission" date="2016-11" db="EMBL/GenBank/DDBJ databases">
        <authorList>
            <person name="Schniete J.K."/>
            <person name="Salih T."/>
            <person name="Algora Gallardo L."/>
            <person name="Martinez Fernandez S."/>
            <person name="Herron P.R."/>
        </authorList>
    </citation>
    <scope>NUCLEOTIDE SEQUENCE [LARGE SCALE GENOMIC DNA]</scope>
    <source>
        <strain evidence="3">DSM 41896</strain>
    </source>
</reference>